<sequence>MGNRSKFVKATGDAIIDLKAVREVLRHRKELRHRYFEFANLEEWIHTNPSDGKEYTTLEDLGCFYDDWKIRYLDKEWIQVLNDLYDCMIIRGIPNSNLPKVASQGRQHSPPEYRSGTLESLILEYQKNIHSEEKITLNEFKTLVKPLLLVHPDPVLKIKGGIGFQDVSIKTLERNDSDDDSCEEEVQHVVEESSSKSLKKSIQAQFGSCKDLLC</sequence>
<evidence type="ECO:0000313" key="2">
    <source>
        <dbReference type="Proteomes" id="UP000444721"/>
    </source>
</evidence>
<proteinExistence type="predicted"/>
<dbReference type="EMBL" id="VFQX01000006">
    <property type="protein sequence ID" value="KAF0983224.1"/>
    <property type="molecule type" value="Genomic_DNA"/>
</dbReference>
<name>A0A6A5C9L0_NAEFO</name>
<dbReference type="RefSeq" id="XP_044567937.1">
    <property type="nucleotide sequence ID" value="XM_044700570.1"/>
</dbReference>
<accession>A0A6A5C9L0</accession>
<protein>
    <submittedName>
        <fullName evidence="1">Uncharacterized protein</fullName>
    </submittedName>
</protein>
<evidence type="ECO:0000313" key="1">
    <source>
        <dbReference type="EMBL" id="KAF0983224.1"/>
    </source>
</evidence>
<organism evidence="1 2">
    <name type="scientific">Naegleria fowleri</name>
    <name type="common">Brain eating amoeba</name>
    <dbReference type="NCBI Taxonomy" id="5763"/>
    <lineage>
        <taxon>Eukaryota</taxon>
        <taxon>Discoba</taxon>
        <taxon>Heterolobosea</taxon>
        <taxon>Tetramitia</taxon>
        <taxon>Eutetramitia</taxon>
        <taxon>Vahlkampfiidae</taxon>
        <taxon>Naegleria</taxon>
    </lineage>
</organism>
<gene>
    <name evidence="1" type="ORF">FDP41_010289</name>
</gene>
<dbReference type="VEuPathDB" id="AmoebaDB:NfTy_011030"/>
<dbReference type="VEuPathDB" id="AmoebaDB:FDP41_010289"/>
<dbReference type="VEuPathDB" id="AmoebaDB:NF0088440"/>
<dbReference type="Proteomes" id="UP000444721">
    <property type="component" value="Unassembled WGS sequence"/>
</dbReference>
<dbReference type="GeneID" id="68117504"/>
<comment type="caution">
    <text evidence="1">The sequence shown here is derived from an EMBL/GenBank/DDBJ whole genome shotgun (WGS) entry which is preliminary data.</text>
</comment>
<reference evidence="1 2" key="1">
    <citation type="journal article" date="2019" name="Sci. Rep.">
        <title>Nanopore sequencing improves the draft genome of the human pathogenic amoeba Naegleria fowleri.</title>
        <authorList>
            <person name="Liechti N."/>
            <person name="Schurch N."/>
            <person name="Bruggmann R."/>
            <person name="Wittwer M."/>
        </authorList>
    </citation>
    <scope>NUCLEOTIDE SEQUENCE [LARGE SCALE GENOMIC DNA]</scope>
    <source>
        <strain evidence="1 2">ATCC 30894</strain>
    </source>
</reference>
<keyword evidence="2" id="KW-1185">Reference proteome</keyword>
<dbReference type="AlphaFoldDB" id="A0A6A5C9L0"/>